<comment type="caution">
    <text evidence="9">The sequence shown here is derived from an EMBL/GenBank/DDBJ whole genome shotgun (WGS) entry which is preliminary data.</text>
</comment>
<accession>A0A835YGW0</accession>
<keyword evidence="10" id="KW-1185">Reference proteome</keyword>
<dbReference type="Proteomes" id="UP000612055">
    <property type="component" value="Unassembled WGS sequence"/>
</dbReference>
<feature type="region of interest" description="Disordered" evidence="7">
    <location>
        <begin position="1119"/>
        <end position="1143"/>
    </location>
</feature>
<evidence type="ECO:0000256" key="6">
    <source>
        <dbReference type="ARBA" id="ARBA00023136"/>
    </source>
</evidence>
<feature type="compositionally biased region" description="Low complexity" evidence="7">
    <location>
        <begin position="500"/>
        <end position="511"/>
    </location>
</feature>
<evidence type="ECO:0000313" key="9">
    <source>
        <dbReference type="EMBL" id="KAG2501562.1"/>
    </source>
</evidence>
<keyword evidence="4" id="KW-0735">Signal-anchor</keyword>
<keyword evidence="5" id="KW-1133">Transmembrane helix</keyword>
<feature type="chain" id="PRO_5032933703" evidence="8">
    <location>
        <begin position="23"/>
        <end position="1143"/>
    </location>
</feature>
<feature type="region of interest" description="Disordered" evidence="7">
    <location>
        <begin position="562"/>
        <end position="591"/>
    </location>
</feature>
<feature type="region of interest" description="Disordered" evidence="7">
    <location>
        <begin position="22"/>
        <end position="42"/>
    </location>
</feature>
<dbReference type="EMBL" id="JAEHOE010000001">
    <property type="protein sequence ID" value="KAG2501562.1"/>
    <property type="molecule type" value="Genomic_DNA"/>
</dbReference>
<feature type="compositionally biased region" description="Basic residues" evidence="7">
    <location>
        <begin position="25"/>
        <end position="36"/>
    </location>
</feature>
<feature type="compositionally biased region" description="Polar residues" evidence="7">
    <location>
        <begin position="486"/>
        <end position="499"/>
    </location>
</feature>
<keyword evidence="6" id="KW-0472">Membrane</keyword>
<dbReference type="GO" id="GO:0016020">
    <property type="term" value="C:membrane"/>
    <property type="evidence" value="ECO:0007669"/>
    <property type="project" value="UniProtKB-SubCell"/>
</dbReference>
<evidence type="ECO:0000256" key="7">
    <source>
        <dbReference type="SAM" id="MobiDB-lite"/>
    </source>
</evidence>
<name>A0A835YGW0_9CHLO</name>
<comment type="similarity">
    <text evidence="2">Belongs to the glycosyltransferase 31 family. Beta3-Gal-T subfamily.</text>
</comment>
<feature type="compositionally biased region" description="Low complexity" evidence="7">
    <location>
        <begin position="524"/>
        <end position="533"/>
    </location>
</feature>
<keyword evidence="3" id="KW-0812">Transmembrane</keyword>
<gene>
    <name evidence="9" type="ORF">HYH03_000069</name>
</gene>
<proteinExistence type="inferred from homology"/>
<evidence type="ECO:0000256" key="2">
    <source>
        <dbReference type="ARBA" id="ARBA00006462"/>
    </source>
</evidence>
<feature type="signal peptide" evidence="8">
    <location>
        <begin position="1"/>
        <end position="22"/>
    </location>
</feature>
<feature type="region of interest" description="Disordered" evidence="7">
    <location>
        <begin position="464"/>
        <end position="533"/>
    </location>
</feature>
<dbReference type="PANTHER" id="PTHR23033:SF50">
    <property type="entry name" value="HEXOSYLTRANSFERASE"/>
    <property type="match status" value="1"/>
</dbReference>
<organism evidence="9 10">
    <name type="scientific">Edaphochlamys debaryana</name>
    <dbReference type="NCBI Taxonomy" id="47281"/>
    <lineage>
        <taxon>Eukaryota</taxon>
        <taxon>Viridiplantae</taxon>
        <taxon>Chlorophyta</taxon>
        <taxon>core chlorophytes</taxon>
        <taxon>Chlorophyceae</taxon>
        <taxon>CS clade</taxon>
        <taxon>Chlamydomonadales</taxon>
        <taxon>Chlamydomonadales incertae sedis</taxon>
        <taxon>Edaphochlamys</taxon>
    </lineage>
</organism>
<dbReference type="PANTHER" id="PTHR23033">
    <property type="entry name" value="BETA1,3-GALACTOSYLTRANSFERASE"/>
    <property type="match status" value="1"/>
</dbReference>
<evidence type="ECO:0000256" key="3">
    <source>
        <dbReference type="ARBA" id="ARBA00022692"/>
    </source>
</evidence>
<feature type="compositionally biased region" description="Acidic residues" evidence="7">
    <location>
        <begin position="724"/>
        <end position="740"/>
    </location>
</feature>
<evidence type="ECO:0000256" key="1">
    <source>
        <dbReference type="ARBA" id="ARBA00004606"/>
    </source>
</evidence>
<evidence type="ECO:0000256" key="4">
    <source>
        <dbReference type="ARBA" id="ARBA00022968"/>
    </source>
</evidence>
<evidence type="ECO:0000256" key="5">
    <source>
        <dbReference type="ARBA" id="ARBA00022989"/>
    </source>
</evidence>
<evidence type="ECO:0000313" key="10">
    <source>
        <dbReference type="Proteomes" id="UP000612055"/>
    </source>
</evidence>
<feature type="region of interest" description="Disordered" evidence="7">
    <location>
        <begin position="667"/>
        <end position="748"/>
    </location>
</feature>
<protein>
    <submittedName>
        <fullName evidence="9">Uncharacterized protein</fullName>
    </submittedName>
</protein>
<dbReference type="OrthoDB" id="421979at2759"/>
<evidence type="ECO:0000256" key="8">
    <source>
        <dbReference type="SAM" id="SignalP"/>
    </source>
</evidence>
<sequence>MRATCWLLSALLLLLWAAPVASRPRPPKPPRPRRAAPRPPGWRNVTAEELSLLGQVPSVGDQKPNVFQDPNVKLTDDDLVFATGSCRARMNLVKAQRSWRKGVRSFVLTDHNETDLLRLNTDGAGHRESYAYFPDDGDVKHLGANTHGKKRGDTRAAAAPFAAHRHFGESYKWMMYGDDDTLFYINAVKRMLSEYDHNLPLAFSDNLWYGGYHPNPHAPRCLPCRMAEQPERVPTLEQVFRGSHMRDYIRRYNTARNMPAGEDVLEAAAASPYMQAGSRFVPRPACPYCTPEHACPPNGTLDPNITWPEPCKTAGAHGGAGMIFSVGLLRKIGLTAALACIQSHKGAPGGDFMVSNCLWQHGIAFTDPGPLTLSLYDGHRHVFGGNKGMGYLWDPVGMLTHGRCNDSCKWMLRNTLSLHIKGRHFRTWRISAAYMLGVALASDAAHTFLDLTSRDLGESWRLLPYGSDPATAPGEEDESGRDDDLSGSQTKTGGSTDTTISSNADATNNDADTIDADSNDYGGDNSTSSAATVDSSADAISTSADNSTSSVGTVDSSADAISTSANNSTSSGSSNTSTDTSSSASGSDDPSSASAAIIAAFTAAGQQLRRSARALLVSYRRQKSSPRKALVDTPCLLAILLLLTGLGDQPRPAAAKRDTTRDVTAKELDAFGVVPSPRPQTELGGETGADPKRKHSHQAASAADEEEAGAGSGWAKGPGKEASDENEEHGDKEEEEEEEAPGGLTDQDFLFVAGTCGKRRSLVRSQRSWRGRRVRSFYLADNAHALAALNENDHNEVYAYFPSDGSEELGGRFRGGKSGDTRAAVAPFAAHRHFKGTYKWLLYGDDDTIFFMDAVKRMLASLDPDQPLALSDSLWYNSIHPNPHAPRCLPCDMREEDLPPLLDILEARNMEAGRMHYARLGKLPSEEELLGWTHEAAMLAGVRYRPDPSCPVCTPAAACAPISKEPSVLTSGACNLSVPHGGAGMILSAGLMRSIPYHSFLNCLLAIQSSSGSDRMFTECLWQHDVAITDPGASVRHLYDPRYVLFGGKGARLLEGPIHDAERGRCDEACAWQLENTVSLHAYARQWRDQKDLASKLQALPGERAQALAALRALRRRSTARRELRDEGEEGIDEQQGGATQRP</sequence>
<dbReference type="InterPro" id="IPR026050">
    <property type="entry name" value="C1GALT1/C1GALT1_chp1"/>
</dbReference>
<feature type="compositionally biased region" description="Low complexity" evidence="7">
    <location>
        <begin position="1134"/>
        <end position="1143"/>
    </location>
</feature>
<reference evidence="9" key="1">
    <citation type="journal article" date="2020" name="bioRxiv">
        <title>Comparative genomics of Chlamydomonas.</title>
        <authorList>
            <person name="Craig R.J."/>
            <person name="Hasan A.R."/>
            <person name="Ness R.W."/>
            <person name="Keightley P.D."/>
        </authorList>
    </citation>
    <scope>NUCLEOTIDE SEQUENCE</scope>
    <source>
        <strain evidence="9">CCAP 11/70</strain>
    </source>
</reference>
<dbReference type="Gene3D" id="3.90.550.50">
    <property type="match status" value="2"/>
</dbReference>
<dbReference type="AlphaFoldDB" id="A0A835YGW0"/>
<comment type="subcellular location">
    <subcellularLocation>
        <location evidence="1">Membrane</location>
        <topology evidence="1">Single-pass type II membrane protein</topology>
    </subcellularLocation>
</comment>
<keyword evidence="8" id="KW-0732">Signal</keyword>